<keyword evidence="6" id="KW-0067">ATP-binding</keyword>
<dbReference type="InterPro" id="IPR044974">
    <property type="entry name" value="Disease_R_plants"/>
</dbReference>
<dbReference type="FunFam" id="3.40.50.300:FF:001091">
    <property type="entry name" value="Probable disease resistance protein At1g61300"/>
    <property type="match status" value="1"/>
</dbReference>
<feature type="domain" description="Disease resistance N-terminal" evidence="9">
    <location>
        <begin position="5"/>
        <end position="89"/>
    </location>
</feature>
<feature type="coiled-coil region" evidence="7">
    <location>
        <begin position="10"/>
        <end position="44"/>
    </location>
</feature>
<evidence type="ECO:0000256" key="4">
    <source>
        <dbReference type="ARBA" id="ARBA00022741"/>
    </source>
</evidence>
<dbReference type="GO" id="GO:0098542">
    <property type="term" value="P:defense response to other organism"/>
    <property type="evidence" value="ECO:0007669"/>
    <property type="project" value="TreeGrafter"/>
</dbReference>
<evidence type="ECO:0000259" key="10">
    <source>
        <dbReference type="Pfam" id="PF23559"/>
    </source>
</evidence>
<evidence type="ECO:0000259" key="9">
    <source>
        <dbReference type="Pfam" id="PF18052"/>
    </source>
</evidence>
<evidence type="ECO:0000256" key="5">
    <source>
        <dbReference type="ARBA" id="ARBA00022821"/>
    </source>
</evidence>
<keyword evidence="3" id="KW-0677">Repeat</keyword>
<reference evidence="12" key="1">
    <citation type="submission" date="2020-06" db="EMBL/GenBank/DDBJ databases">
        <authorList>
            <person name="Li T."/>
            <person name="Hu X."/>
            <person name="Zhang T."/>
            <person name="Song X."/>
            <person name="Zhang H."/>
            <person name="Dai N."/>
            <person name="Sheng W."/>
            <person name="Hou X."/>
            <person name="Wei L."/>
        </authorList>
    </citation>
    <scope>NUCLEOTIDE SEQUENCE</scope>
    <source>
        <strain evidence="12">KEN1</strain>
        <tissue evidence="12">Leaf</tissue>
    </source>
</reference>
<feature type="domain" description="Disease resistance protein winged helix" evidence="10">
    <location>
        <begin position="424"/>
        <end position="494"/>
    </location>
</feature>
<dbReference type="GO" id="GO:0051607">
    <property type="term" value="P:defense response to virus"/>
    <property type="evidence" value="ECO:0007669"/>
    <property type="project" value="UniProtKB-ARBA"/>
</dbReference>
<dbReference type="Gene3D" id="3.40.50.300">
    <property type="entry name" value="P-loop containing nucleotide triphosphate hydrolases"/>
    <property type="match status" value="1"/>
</dbReference>
<keyword evidence="2" id="KW-0433">Leucine-rich repeat</keyword>
<keyword evidence="4" id="KW-0547">Nucleotide-binding</keyword>
<sequence>MAEAAVTFLLENLQQLVADQLSLISGAQNELEQLQNELDLMKSFLEDSASKRVKSELFKTLEKQIREIVYTAEDTIDTCVSQAAAGSWFKRNLNPNRLSLAKEVQSLRDEKVKPAFEDARMKFATLQIADAPPPGYIRPPKVFLISSLVPAQISLTAEKKIVGLDDEADKIIKYLNEDSKELEVISIIGMPGLGKTTLALKIYRDSRIQYEFPTIIWVYVSEEYNKKDIFLTILKKFTQQDMSCKSEEELAQQVKEYLSTGKFLIIMDDVWTVDAWDQIEAALPKSNRYGKILITSRYENVAWRANRDRLPHRLRFLNQDESWELLQLEVFGKEGVCPPELEITGKLIAEQCDGLPLAIVVIGGILVDKLSSVTDTKMEWKKVSDSVQTYISNDDKNRRMENIISLSYNKLPYELRDCFLYLGMFPEDYEIPAWKLIRLWIAEGFVKQKPGKSLEDIAEENLKELVNRNLVMVDKMKPEGEVKTCHVHDMIREFCKREAALKNQNLFEEIKMSDGVSESNISEMQKFRRLCVHSYVVDFFLKKPKAPKLRSFWCFSKADITLALEYIPFIIDTFNLLRVFDVNPIRFKRFPNKITQLVHLRYIALSGDDFKVLPKDISNLWNLQTIIINTNSRTFEIKADILKMMQLRHVKTKAAVILTKEGKGEAAVNLQTLTRLSPQCCTKQVFDRAPNLKTLGIRGQLLALADNKCLANLGRLEKLKLVNDAFPRVASENPLQALPQPDRFPPNLRILTLSSTFLDWKHMFVLGMLNSLEVLKLKENAFMGKCWEVVAGGFNSLEFLYIARTDLQLWTVSGKGDHFPKLRCLVLKNCEKLHEVPTCLVEKLQTLDMERVTKHAVACARKIEQEKQMKYGEQSTRRVDSSSLLLLEMNDHNLCASIW</sequence>
<dbReference type="FunFam" id="1.10.10.10:FF:000322">
    <property type="entry name" value="Probable disease resistance protein At1g63360"/>
    <property type="match status" value="1"/>
</dbReference>
<dbReference type="Pfam" id="PF18052">
    <property type="entry name" value="Rx_N"/>
    <property type="match status" value="1"/>
</dbReference>
<dbReference type="Gene3D" id="1.10.10.10">
    <property type="entry name" value="Winged helix-like DNA-binding domain superfamily/Winged helix DNA-binding domain"/>
    <property type="match status" value="1"/>
</dbReference>
<evidence type="ECO:0000259" key="11">
    <source>
        <dbReference type="Pfam" id="PF23598"/>
    </source>
</evidence>
<reference evidence="12" key="2">
    <citation type="journal article" date="2024" name="Plant">
        <title>Genomic evolution and insights into agronomic trait innovations of Sesamum species.</title>
        <authorList>
            <person name="Miao H."/>
            <person name="Wang L."/>
            <person name="Qu L."/>
            <person name="Liu H."/>
            <person name="Sun Y."/>
            <person name="Le M."/>
            <person name="Wang Q."/>
            <person name="Wei S."/>
            <person name="Zheng Y."/>
            <person name="Lin W."/>
            <person name="Duan Y."/>
            <person name="Cao H."/>
            <person name="Xiong S."/>
            <person name="Wang X."/>
            <person name="Wei L."/>
            <person name="Li C."/>
            <person name="Ma Q."/>
            <person name="Ju M."/>
            <person name="Zhao R."/>
            <person name="Li G."/>
            <person name="Mu C."/>
            <person name="Tian Q."/>
            <person name="Mei H."/>
            <person name="Zhang T."/>
            <person name="Gao T."/>
            <person name="Zhang H."/>
        </authorList>
    </citation>
    <scope>NUCLEOTIDE SEQUENCE</scope>
    <source>
        <strain evidence="12">KEN1</strain>
    </source>
</reference>
<accession>A0AAW2UZ16</accession>
<dbReference type="GO" id="GO:0005524">
    <property type="term" value="F:ATP binding"/>
    <property type="evidence" value="ECO:0007669"/>
    <property type="project" value="UniProtKB-KW"/>
</dbReference>
<dbReference type="InterPro" id="IPR041118">
    <property type="entry name" value="Rx_N"/>
</dbReference>
<dbReference type="Gene3D" id="3.80.10.10">
    <property type="entry name" value="Ribonuclease Inhibitor"/>
    <property type="match status" value="1"/>
</dbReference>
<dbReference type="SUPFAM" id="SSF52058">
    <property type="entry name" value="L domain-like"/>
    <property type="match status" value="1"/>
</dbReference>
<dbReference type="InterPro" id="IPR036388">
    <property type="entry name" value="WH-like_DNA-bd_sf"/>
</dbReference>
<dbReference type="InterPro" id="IPR042197">
    <property type="entry name" value="Apaf_helical"/>
</dbReference>
<dbReference type="Pfam" id="PF23598">
    <property type="entry name" value="LRR_14"/>
    <property type="match status" value="1"/>
</dbReference>
<dbReference type="EMBL" id="JACGWN010000011">
    <property type="protein sequence ID" value="KAL0421978.1"/>
    <property type="molecule type" value="Genomic_DNA"/>
</dbReference>
<evidence type="ECO:0000256" key="6">
    <source>
        <dbReference type="ARBA" id="ARBA00022840"/>
    </source>
</evidence>
<dbReference type="GO" id="GO:0043531">
    <property type="term" value="F:ADP binding"/>
    <property type="evidence" value="ECO:0007669"/>
    <property type="project" value="InterPro"/>
</dbReference>
<dbReference type="Pfam" id="PF00931">
    <property type="entry name" value="NB-ARC"/>
    <property type="match status" value="1"/>
</dbReference>
<dbReference type="PRINTS" id="PR00364">
    <property type="entry name" value="DISEASERSIST"/>
</dbReference>
<evidence type="ECO:0000256" key="1">
    <source>
        <dbReference type="ARBA" id="ARBA00008894"/>
    </source>
</evidence>
<evidence type="ECO:0000256" key="3">
    <source>
        <dbReference type="ARBA" id="ARBA00022737"/>
    </source>
</evidence>
<protein>
    <submittedName>
        <fullName evidence="12">Late blight resistance proteinR1A-10</fullName>
    </submittedName>
</protein>
<dbReference type="InterPro" id="IPR058922">
    <property type="entry name" value="WHD_DRP"/>
</dbReference>
<dbReference type="PANTHER" id="PTHR23155:SF1193">
    <property type="entry name" value="DISEASE RESISTANCE PROTEIN RPP13-RELATED"/>
    <property type="match status" value="1"/>
</dbReference>
<dbReference type="InterPro" id="IPR055414">
    <property type="entry name" value="LRR_R13L4/SHOC2-like"/>
</dbReference>
<dbReference type="Gene3D" id="1.10.8.430">
    <property type="entry name" value="Helical domain of apoptotic protease-activating factors"/>
    <property type="match status" value="1"/>
</dbReference>
<dbReference type="Gene3D" id="1.20.5.4130">
    <property type="match status" value="1"/>
</dbReference>
<evidence type="ECO:0000256" key="2">
    <source>
        <dbReference type="ARBA" id="ARBA00022614"/>
    </source>
</evidence>
<evidence type="ECO:0000313" key="12">
    <source>
        <dbReference type="EMBL" id="KAL0421978.1"/>
    </source>
</evidence>
<feature type="domain" description="NB-ARC" evidence="8">
    <location>
        <begin position="166"/>
        <end position="333"/>
    </location>
</feature>
<evidence type="ECO:0000256" key="7">
    <source>
        <dbReference type="SAM" id="Coils"/>
    </source>
</evidence>
<dbReference type="InterPro" id="IPR032675">
    <property type="entry name" value="LRR_dom_sf"/>
</dbReference>
<evidence type="ECO:0000259" key="8">
    <source>
        <dbReference type="Pfam" id="PF00931"/>
    </source>
</evidence>
<dbReference type="InterPro" id="IPR002182">
    <property type="entry name" value="NB-ARC"/>
</dbReference>
<name>A0AAW2UZ16_9LAMI</name>
<dbReference type="CDD" id="cd14798">
    <property type="entry name" value="RX-CC_like"/>
    <property type="match status" value="1"/>
</dbReference>
<dbReference type="PANTHER" id="PTHR23155">
    <property type="entry name" value="DISEASE RESISTANCE PROTEIN RP"/>
    <property type="match status" value="1"/>
</dbReference>
<proteinExistence type="inferred from homology"/>
<dbReference type="Pfam" id="PF23559">
    <property type="entry name" value="WHD_DRP"/>
    <property type="match status" value="1"/>
</dbReference>
<dbReference type="InterPro" id="IPR027417">
    <property type="entry name" value="P-loop_NTPase"/>
</dbReference>
<comment type="caution">
    <text evidence="12">The sequence shown here is derived from an EMBL/GenBank/DDBJ whole genome shotgun (WGS) entry which is preliminary data.</text>
</comment>
<keyword evidence="7" id="KW-0175">Coiled coil</keyword>
<comment type="similarity">
    <text evidence="1">Belongs to the disease resistance NB-LRR family.</text>
</comment>
<keyword evidence="5" id="KW-0611">Plant defense</keyword>
<gene>
    <name evidence="12" type="ORF">Slati_3220700</name>
</gene>
<dbReference type="AlphaFoldDB" id="A0AAW2UZ16"/>
<dbReference type="SUPFAM" id="SSF52540">
    <property type="entry name" value="P-loop containing nucleoside triphosphate hydrolases"/>
    <property type="match status" value="1"/>
</dbReference>
<organism evidence="12">
    <name type="scientific">Sesamum latifolium</name>
    <dbReference type="NCBI Taxonomy" id="2727402"/>
    <lineage>
        <taxon>Eukaryota</taxon>
        <taxon>Viridiplantae</taxon>
        <taxon>Streptophyta</taxon>
        <taxon>Embryophyta</taxon>
        <taxon>Tracheophyta</taxon>
        <taxon>Spermatophyta</taxon>
        <taxon>Magnoliopsida</taxon>
        <taxon>eudicotyledons</taxon>
        <taxon>Gunneridae</taxon>
        <taxon>Pentapetalae</taxon>
        <taxon>asterids</taxon>
        <taxon>lamiids</taxon>
        <taxon>Lamiales</taxon>
        <taxon>Pedaliaceae</taxon>
        <taxon>Sesamum</taxon>
    </lineage>
</organism>
<dbReference type="InterPro" id="IPR038005">
    <property type="entry name" value="RX-like_CC"/>
</dbReference>
<feature type="domain" description="Disease resistance R13L4/SHOC-2-like LRR" evidence="11">
    <location>
        <begin position="548"/>
        <end position="828"/>
    </location>
</feature>